<comment type="caution">
    <text evidence="1">The sequence shown here is derived from an EMBL/GenBank/DDBJ whole genome shotgun (WGS) entry which is preliminary data.</text>
</comment>
<reference evidence="1 2" key="1">
    <citation type="submission" date="2018-05" db="EMBL/GenBank/DDBJ databases">
        <title>A metagenomic window into the 2 km-deep terrestrial subsurface aquifer revealed taxonomically and functionally diverse microbial community comprising novel uncultured bacterial lineages.</title>
        <authorList>
            <person name="Kadnikov V.V."/>
            <person name="Mardanov A.V."/>
            <person name="Beletsky A.V."/>
            <person name="Banks D."/>
            <person name="Pimenov N.V."/>
            <person name="Frank Y.A."/>
            <person name="Karnachuk O.V."/>
            <person name="Ravin N.V."/>
        </authorList>
    </citation>
    <scope>NUCLEOTIDE SEQUENCE [LARGE SCALE GENOMIC DNA]</scope>
    <source>
        <strain evidence="1">BY5</strain>
    </source>
</reference>
<evidence type="ECO:0000313" key="1">
    <source>
        <dbReference type="EMBL" id="RCK78567.1"/>
    </source>
</evidence>
<dbReference type="Proteomes" id="UP000252355">
    <property type="component" value="Unassembled WGS sequence"/>
</dbReference>
<dbReference type="AlphaFoldDB" id="A0A367ZL37"/>
<gene>
    <name evidence="1" type="ORF">OZSIB_1289</name>
</gene>
<sequence>MALGKAKETFFVTWEKKLTKTFPEIAISPKAFLEKPLRKH</sequence>
<proteinExistence type="predicted"/>
<evidence type="ECO:0000313" key="2">
    <source>
        <dbReference type="Proteomes" id="UP000252355"/>
    </source>
</evidence>
<organism evidence="1 2">
    <name type="scientific">Candidatus Ozemobacter sibiricus</name>
    <dbReference type="NCBI Taxonomy" id="2268124"/>
    <lineage>
        <taxon>Bacteria</taxon>
        <taxon>Candidatus Ozemobacteria</taxon>
        <taxon>Candidatus Ozemobacterales</taxon>
        <taxon>Candidatus Ozemobacteraceae</taxon>
        <taxon>Candidatus Ozemobacter</taxon>
    </lineage>
</organism>
<name>A0A367ZL37_9BACT</name>
<protein>
    <submittedName>
        <fullName evidence="1">Uncharacterized protein</fullName>
    </submittedName>
</protein>
<accession>A0A367ZL37</accession>
<dbReference type="EMBL" id="QOQW01000021">
    <property type="protein sequence ID" value="RCK78567.1"/>
    <property type="molecule type" value="Genomic_DNA"/>
</dbReference>